<evidence type="ECO:0000313" key="2">
    <source>
        <dbReference type="EMBL" id="RED25779.1"/>
    </source>
</evidence>
<dbReference type="EMBL" id="UFQQ01000030">
    <property type="protein sequence ID" value="SSW93107.1"/>
    <property type="molecule type" value="Genomic_DNA"/>
</dbReference>
<dbReference type="Proteomes" id="UP000252631">
    <property type="component" value="Unassembled WGS sequence"/>
</dbReference>
<reference evidence="3 4" key="1">
    <citation type="submission" date="2017-08" db="EMBL/GenBank/DDBJ databases">
        <authorList>
            <person name="de Groot N.N."/>
        </authorList>
    </citation>
    <scope>NUCLEOTIDE SEQUENCE [LARGE SCALE GENOMIC DNA]</scope>
    <source>
        <strain evidence="3 4">JA575</strain>
    </source>
</reference>
<evidence type="ECO:0000313" key="5">
    <source>
        <dbReference type="Proteomes" id="UP000256343"/>
    </source>
</evidence>
<sequence>MSNMFIIGKRLVPVDHVALVEEYQPGSASRLQTSRDFKARVVLINRDSILTEETVEAFAADKGFSVIPGEGIAINPRVHFRVETFEPAEGFTPTKPYRSRLLWRDQDGNDQSKLLLAEPEIVLDITLKPVADPAPDQSAERKAPRAAGRRKSVRNGPTATV</sequence>
<protein>
    <submittedName>
        <fullName evidence="3">Uncharacterized protein</fullName>
    </submittedName>
</protein>
<reference evidence="2 5" key="2">
    <citation type="submission" date="2018-07" db="EMBL/GenBank/DDBJ databases">
        <title>Genomic Encyclopedia of Archaeal and Bacterial Type Strains, Phase II (KMG-II): from individual species to whole genera.</title>
        <authorList>
            <person name="Goeker M."/>
        </authorList>
    </citation>
    <scope>NUCLEOTIDE SEQUENCE [LARGE SCALE GENOMIC DNA]</scope>
    <source>
        <strain evidence="2 5">JA575</strain>
    </source>
</reference>
<dbReference type="OrthoDB" id="8243365at2"/>
<evidence type="ECO:0000313" key="4">
    <source>
        <dbReference type="Proteomes" id="UP000252631"/>
    </source>
</evidence>
<dbReference type="RefSeq" id="WP_147270272.1">
    <property type="nucleotide sequence ID" value="NZ_QRDT01000030.1"/>
</dbReference>
<dbReference type="Proteomes" id="UP000256343">
    <property type="component" value="Unassembled WGS sequence"/>
</dbReference>
<organism evidence="3 4">
    <name type="scientific">Rhodopseudomonas pentothenatexigens</name>
    <dbReference type="NCBI Taxonomy" id="999699"/>
    <lineage>
        <taxon>Bacteria</taxon>
        <taxon>Pseudomonadati</taxon>
        <taxon>Pseudomonadota</taxon>
        <taxon>Alphaproteobacteria</taxon>
        <taxon>Hyphomicrobiales</taxon>
        <taxon>Nitrobacteraceae</taxon>
        <taxon>Rhodopseudomonas</taxon>
    </lineage>
</organism>
<evidence type="ECO:0000313" key="3">
    <source>
        <dbReference type="EMBL" id="SSW93107.1"/>
    </source>
</evidence>
<accession>A0A336JTM3</accession>
<dbReference type="EMBL" id="QRDT01000030">
    <property type="protein sequence ID" value="RED25779.1"/>
    <property type="molecule type" value="Genomic_DNA"/>
</dbReference>
<proteinExistence type="predicted"/>
<dbReference type="AlphaFoldDB" id="A0A336JTM3"/>
<feature type="region of interest" description="Disordered" evidence="1">
    <location>
        <begin position="128"/>
        <end position="161"/>
    </location>
</feature>
<keyword evidence="5" id="KW-1185">Reference proteome</keyword>
<gene>
    <name evidence="2" type="ORF">BJ125_13012</name>
    <name evidence="3" type="ORF">SAMN05892882_13012</name>
</gene>
<name>A0A336JTM3_9BRAD</name>
<evidence type="ECO:0000256" key="1">
    <source>
        <dbReference type="SAM" id="MobiDB-lite"/>
    </source>
</evidence>